<keyword evidence="6" id="KW-0333">Golgi apparatus</keyword>
<dbReference type="SUPFAM" id="SSF53448">
    <property type="entry name" value="Nucleotide-diphospho-sugar transferases"/>
    <property type="match status" value="1"/>
</dbReference>
<reference evidence="17" key="2">
    <citation type="submission" date="2025-08" db="UniProtKB">
        <authorList>
            <consortium name="RefSeq"/>
        </authorList>
    </citation>
    <scope>IDENTIFICATION</scope>
    <source>
        <tissue evidence="17">Leaf</tissue>
    </source>
</reference>
<keyword evidence="3" id="KW-0808">Transferase</keyword>
<feature type="binding site" evidence="12">
    <location>
        <position position="429"/>
    </location>
    <ligand>
        <name>UDP-alpha-D-glucose</name>
        <dbReference type="ChEBI" id="CHEBI:58885"/>
    </ligand>
</feature>
<feature type="compositionally biased region" description="Polar residues" evidence="14">
    <location>
        <begin position="29"/>
        <end position="40"/>
    </location>
</feature>
<feature type="region of interest" description="Disordered" evidence="14">
    <location>
        <begin position="211"/>
        <end position="236"/>
    </location>
</feature>
<dbReference type="PANTHER" id="PTHR13301">
    <property type="entry name" value="X-BOX TRANSCRIPTION FACTOR-RELATED"/>
    <property type="match status" value="1"/>
</dbReference>
<evidence type="ECO:0000256" key="12">
    <source>
        <dbReference type="PIRSR" id="PIRSR605150-2"/>
    </source>
</evidence>
<dbReference type="OrthoDB" id="72851at2759"/>
<evidence type="ECO:0000256" key="3">
    <source>
        <dbReference type="ARBA" id="ARBA00022679"/>
    </source>
</evidence>
<dbReference type="GO" id="GO:0030244">
    <property type="term" value="P:cellulose biosynthetic process"/>
    <property type="evidence" value="ECO:0007669"/>
    <property type="project" value="InterPro"/>
</dbReference>
<evidence type="ECO:0000256" key="5">
    <source>
        <dbReference type="ARBA" id="ARBA00022989"/>
    </source>
</evidence>
<dbReference type="GO" id="GO:0071555">
    <property type="term" value="P:cell wall organization"/>
    <property type="evidence" value="ECO:0007669"/>
    <property type="project" value="UniProtKB-KW"/>
</dbReference>
<accession>A0A9R0K1L1</accession>
<feature type="transmembrane region" description="Helical" evidence="15">
    <location>
        <begin position="965"/>
        <end position="990"/>
    </location>
</feature>
<feature type="compositionally biased region" description="Acidic residues" evidence="14">
    <location>
        <begin position="221"/>
        <end position="233"/>
    </location>
</feature>
<feature type="binding site" evidence="12">
    <location>
        <position position="650"/>
    </location>
    <ligand>
        <name>UDP-alpha-D-glucose</name>
        <dbReference type="ChEBI" id="CHEBI:58885"/>
    </ligand>
</feature>
<dbReference type="GO" id="GO:0016760">
    <property type="term" value="F:cellulose synthase (UDP-forming) activity"/>
    <property type="evidence" value="ECO:0007669"/>
    <property type="project" value="InterPro"/>
</dbReference>
<evidence type="ECO:0000313" key="17">
    <source>
        <dbReference type="RefSeq" id="XP_021855099.1"/>
    </source>
</evidence>
<feature type="compositionally biased region" description="Polar residues" evidence="14">
    <location>
        <begin position="1"/>
        <end position="22"/>
    </location>
</feature>
<dbReference type="InterPro" id="IPR005150">
    <property type="entry name" value="Cellulose_synth"/>
</dbReference>
<feature type="binding site" evidence="12">
    <location>
        <position position="422"/>
    </location>
    <ligand>
        <name>UDP-alpha-D-glucose</name>
        <dbReference type="ChEBI" id="CHEBI:58885"/>
    </ligand>
</feature>
<dbReference type="RefSeq" id="XP_021855099.1">
    <property type="nucleotide sequence ID" value="XM_021999407.2"/>
</dbReference>
<dbReference type="GO" id="GO:0000139">
    <property type="term" value="C:Golgi membrane"/>
    <property type="evidence" value="ECO:0007669"/>
    <property type="project" value="UniProtKB-SubCell"/>
</dbReference>
<feature type="binding site" evidence="12">
    <location>
        <position position="458"/>
    </location>
    <ligand>
        <name>UDP-alpha-D-glucose</name>
        <dbReference type="ChEBI" id="CHEBI:58885"/>
    </ligand>
</feature>
<dbReference type="Pfam" id="PF14570">
    <property type="entry name" value="zf-RING_4"/>
    <property type="match status" value="1"/>
</dbReference>
<feature type="active site" evidence="11">
    <location>
        <position position="895"/>
    </location>
</feature>
<dbReference type="AlphaFoldDB" id="A0A9R0K1L1"/>
<dbReference type="Proteomes" id="UP000813463">
    <property type="component" value="Chromosome 6"/>
</dbReference>
<evidence type="ECO:0000256" key="11">
    <source>
        <dbReference type="PIRSR" id="PIRSR605150-1"/>
    </source>
</evidence>
<dbReference type="SUPFAM" id="SSF57850">
    <property type="entry name" value="RING/U-box"/>
    <property type="match status" value="1"/>
</dbReference>
<comment type="subcellular location">
    <subcellularLocation>
        <location evidence="1">Golgi apparatus membrane</location>
        <topology evidence="1">Multi-pass membrane protein</topology>
    </subcellularLocation>
</comment>
<evidence type="ECO:0000256" key="10">
    <source>
        <dbReference type="ARBA" id="ARBA00061286"/>
    </source>
</evidence>
<evidence type="ECO:0000313" key="16">
    <source>
        <dbReference type="Proteomes" id="UP000813463"/>
    </source>
</evidence>
<comment type="function">
    <text evidence="9">Thought to be a Golgi-localized beta-glycan synthase that polymerize the backbones of noncellulosic polysaccharides (hemicelluloses) of plant cell wall.</text>
</comment>
<dbReference type="FunFam" id="3.90.550.10:FF:000027">
    <property type="entry name" value="Cellulose synthase-like protein D4"/>
    <property type="match status" value="1"/>
</dbReference>
<feature type="region of interest" description="Disordered" evidence="14">
    <location>
        <begin position="1"/>
        <end position="80"/>
    </location>
</feature>
<comment type="similarity">
    <text evidence="10">Belongs to the glycosyltransferase 2 family. Plant cellulose synthase-like D subfamily.</text>
</comment>
<feature type="binding site" evidence="13">
    <location>
        <position position="651"/>
    </location>
    <ligand>
        <name>Mn(2+)</name>
        <dbReference type="ChEBI" id="CHEBI:29035"/>
    </ligand>
</feature>
<proteinExistence type="inferred from homology"/>
<evidence type="ECO:0000256" key="1">
    <source>
        <dbReference type="ARBA" id="ARBA00004653"/>
    </source>
</evidence>
<gene>
    <name evidence="17" type="primary">LOC110794428</name>
</gene>
<dbReference type="GeneID" id="110794428"/>
<evidence type="ECO:0000256" key="6">
    <source>
        <dbReference type="ARBA" id="ARBA00023034"/>
    </source>
</evidence>
<evidence type="ECO:0000256" key="13">
    <source>
        <dbReference type="PIRSR" id="PIRSR605150-3"/>
    </source>
</evidence>
<dbReference type="Gene3D" id="3.90.550.10">
    <property type="entry name" value="Spore Coat Polysaccharide Biosynthesis Protein SpsA, Chain A"/>
    <property type="match status" value="1"/>
</dbReference>
<feature type="transmembrane region" description="Helical" evidence="15">
    <location>
        <begin position="1124"/>
        <end position="1145"/>
    </location>
</feature>
<evidence type="ECO:0000256" key="2">
    <source>
        <dbReference type="ARBA" id="ARBA00022676"/>
    </source>
</evidence>
<evidence type="ECO:0000256" key="9">
    <source>
        <dbReference type="ARBA" id="ARBA00037405"/>
    </source>
</evidence>
<keyword evidence="2" id="KW-0328">Glycosyltransferase</keyword>
<feature type="transmembrane region" description="Helical" evidence="15">
    <location>
        <begin position="1002"/>
        <end position="1021"/>
    </location>
</feature>
<dbReference type="InterPro" id="IPR013083">
    <property type="entry name" value="Znf_RING/FYVE/PHD"/>
</dbReference>
<dbReference type="GO" id="GO:0009833">
    <property type="term" value="P:plant-type primary cell wall biogenesis"/>
    <property type="evidence" value="ECO:0000318"/>
    <property type="project" value="GO_Central"/>
</dbReference>
<evidence type="ECO:0000256" key="8">
    <source>
        <dbReference type="ARBA" id="ARBA00023316"/>
    </source>
</evidence>
<keyword evidence="5 15" id="KW-1133">Transmembrane helix</keyword>
<protein>
    <submittedName>
        <fullName evidence="17">Cellulose synthase-like protein D5</fullName>
    </submittedName>
</protein>
<name>A0A9R0K1L1_SPIOL</name>
<feature type="transmembrane region" description="Helical" evidence="15">
    <location>
        <begin position="1099"/>
        <end position="1118"/>
    </location>
</feature>
<evidence type="ECO:0000256" key="7">
    <source>
        <dbReference type="ARBA" id="ARBA00023136"/>
    </source>
</evidence>
<evidence type="ECO:0000256" key="4">
    <source>
        <dbReference type="ARBA" id="ARBA00022692"/>
    </source>
</evidence>
<evidence type="ECO:0000256" key="14">
    <source>
        <dbReference type="SAM" id="MobiDB-lite"/>
    </source>
</evidence>
<organism evidence="16 17">
    <name type="scientific">Spinacia oleracea</name>
    <name type="common">Spinach</name>
    <dbReference type="NCBI Taxonomy" id="3562"/>
    <lineage>
        <taxon>Eukaryota</taxon>
        <taxon>Viridiplantae</taxon>
        <taxon>Streptophyta</taxon>
        <taxon>Embryophyta</taxon>
        <taxon>Tracheophyta</taxon>
        <taxon>Spermatophyta</taxon>
        <taxon>Magnoliopsida</taxon>
        <taxon>eudicotyledons</taxon>
        <taxon>Gunneridae</taxon>
        <taxon>Pentapetalae</taxon>
        <taxon>Caryophyllales</taxon>
        <taxon>Chenopodiaceae</taxon>
        <taxon>Chenopodioideae</taxon>
        <taxon>Anserineae</taxon>
        <taxon>Spinacia</taxon>
    </lineage>
</organism>
<dbReference type="KEGG" id="soe:110794428"/>
<dbReference type="InterPro" id="IPR029044">
    <property type="entry name" value="Nucleotide-diphossugar_trans"/>
</dbReference>
<feature type="compositionally biased region" description="Basic and acidic residues" evidence="14">
    <location>
        <begin position="211"/>
        <end position="220"/>
    </location>
</feature>
<feature type="transmembrane region" description="Helical" evidence="15">
    <location>
        <begin position="1157"/>
        <end position="1175"/>
    </location>
</feature>
<dbReference type="Pfam" id="PF03552">
    <property type="entry name" value="Cellulose_synt"/>
    <property type="match status" value="1"/>
</dbReference>
<dbReference type="GO" id="GO:0005886">
    <property type="term" value="C:plasma membrane"/>
    <property type="evidence" value="ECO:0000318"/>
    <property type="project" value="GO_Central"/>
</dbReference>
<evidence type="ECO:0000256" key="15">
    <source>
        <dbReference type="SAM" id="Phobius"/>
    </source>
</evidence>
<keyword evidence="7 15" id="KW-0472">Membrane</keyword>
<feature type="binding site" evidence="13">
    <location>
        <position position="675"/>
    </location>
    <ligand>
        <name>Mn(2+)</name>
        <dbReference type="ChEBI" id="CHEBI:29035"/>
    </ligand>
</feature>
<feature type="binding site" evidence="12">
    <location>
        <position position="428"/>
    </location>
    <ligand>
        <name>UDP-alpha-D-glucose</name>
        <dbReference type="ChEBI" id="CHEBI:58885"/>
    </ligand>
</feature>
<keyword evidence="16" id="KW-1185">Reference proteome</keyword>
<dbReference type="Gene3D" id="3.30.40.10">
    <property type="entry name" value="Zinc/RING finger domain, C3HC4 (zinc finger)"/>
    <property type="match status" value="1"/>
</dbReference>
<feature type="active site" evidence="11">
    <location>
        <position position="458"/>
    </location>
</feature>
<sequence length="1193" mass="134639">MIKKPLTTSSSPVKITVTSSGGNRIGLTSPIQRHSLSPLTNRNSSARRRRSSITQQETEAVDSGVEQQQKQEDEDEELNSECVSYTVHIPPTPERPPFPSISDSQNRTETTESFERVGMNQARFGPGFISGTIFTGGFNSVTRGHVIDCSMEKSEEQGKSINECMMKGCDEKAINPCDCGFKICRECYLDCLANKDGGRCPGCKEIYDKEDRENGGKHGMEEEDDEEDEEDDEARPLRSMAAEFKMDKRLSVVKSMKNPADFDHNRWLFETKGTYGYGNALWPKEGYGFGGNNNNNMNNNNNGFEYPPDFGERCRKPLTRKVAVSTAIISPYRLLIVIRLAALGLFLAWRIRHPNREAMWLWGMSVICEIWFAFSWVLDQLPKLCPVNRKVDLSVLKDRYESPNLRNPKGRSDLPGMDVFVSTADPEKEPPLVTANTILSILAVDYPVEKVACYLSDDGGALLTFEALAETASFARTWVPFCRKHCIEPRNPEAYFGQKKDFLKNKVRLDFVRERRRVKREYDEFKVRINSLPESIRRRSDAYNAHEELRAKKKQMEMGESLAEPLKVCKGTWMSDGSHWPGTWSSAEPDHSRGDHAGIIQAMLAPPNSEPVYGSEADAENLIDTTEVDIRLPMLVYVSREKRPDYDHNKKAGAMNALVRTSAIMSNGPFILNLDCDHYIHNSLALREGMCFMLDRGGDRICYVQFPQRFEGIDPSDRYANHNTVFFDVSMRAYDGLQGPMYVGTGCIFRRIALYGFSPPRATEHRGWFGSRKFKLLLRRKANEQQNPEEIVLPVGGYEEEDDDLDIDSLLLPKRFGNSTSLAASIPVAEYQGRLLQDLQGKGNQGRPAGSLAVPREPLDAATVAEAISVISCFYEDRTEWGKRVGWIYGSVTEDVVTGYRMHNRGWRSIYCVTKRDAFRGTAPINLTDRLHQVLRWATGSVEIFFSKNNALFASRRMKFLQRVAYLNVGLYPFTSMFLIVYCFLPALSLFSGQFIVQSLDVTFLVLLLLVSLTLCMLALLEIKWSRITLQDWWRNEQFWLIGGTSAHPAAVLQGLLKVIAGVDISFTLTSKSATPDDAEDEFADLYVVKWSFLMLPPITIMMVNMIAVAVGTARTLYSPFPQWSKLLGGVFFSFWVLCHLYPFAKGLMGRSGRVPTIVYVWSGLISITISLLWIKISPPSGSQQGSLGFQFP</sequence>
<feature type="transmembrane region" description="Helical" evidence="15">
    <location>
        <begin position="322"/>
        <end position="347"/>
    </location>
</feature>
<reference evidence="16" key="1">
    <citation type="journal article" date="2021" name="Nat. Commun.">
        <title>Genomic analyses provide insights into spinach domestication and the genetic basis of agronomic traits.</title>
        <authorList>
            <person name="Cai X."/>
            <person name="Sun X."/>
            <person name="Xu C."/>
            <person name="Sun H."/>
            <person name="Wang X."/>
            <person name="Ge C."/>
            <person name="Zhang Z."/>
            <person name="Wang Q."/>
            <person name="Fei Z."/>
            <person name="Jiao C."/>
            <person name="Wang Q."/>
        </authorList>
    </citation>
    <scope>NUCLEOTIDE SEQUENCE [LARGE SCALE GENOMIC DNA]</scope>
    <source>
        <strain evidence="16">cv. Varoflay</strain>
    </source>
</reference>
<keyword evidence="8" id="KW-0961">Cell wall biogenesis/degradation</keyword>
<keyword evidence="4 15" id="KW-0812">Transmembrane</keyword>